<feature type="transmembrane region" description="Helical" evidence="1">
    <location>
        <begin position="75"/>
        <end position="96"/>
    </location>
</feature>
<dbReference type="OrthoDB" id="761598at2759"/>
<keyword evidence="3" id="KW-1185">Reference proteome</keyword>
<keyword evidence="1" id="KW-1133">Transmembrane helix</keyword>
<dbReference type="FunCoup" id="A0A7J7CT68">
    <property type="interactions" value="3"/>
</dbReference>
<feature type="transmembrane region" description="Helical" evidence="1">
    <location>
        <begin position="187"/>
        <end position="208"/>
    </location>
</feature>
<dbReference type="Proteomes" id="UP000593562">
    <property type="component" value="Unassembled WGS sequence"/>
</dbReference>
<name>A0A7J7CT68_TRIWF</name>
<reference evidence="2 3" key="1">
    <citation type="journal article" date="2020" name="Nat. Commun.">
        <title>Genome of Tripterygium wilfordii and identification of cytochrome P450 involved in triptolide biosynthesis.</title>
        <authorList>
            <person name="Tu L."/>
            <person name="Su P."/>
            <person name="Zhang Z."/>
            <person name="Gao L."/>
            <person name="Wang J."/>
            <person name="Hu T."/>
            <person name="Zhou J."/>
            <person name="Zhang Y."/>
            <person name="Zhao Y."/>
            <person name="Liu Y."/>
            <person name="Song Y."/>
            <person name="Tong Y."/>
            <person name="Lu Y."/>
            <person name="Yang J."/>
            <person name="Xu C."/>
            <person name="Jia M."/>
            <person name="Peters R.J."/>
            <person name="Huang L."/>
            <person name="Gao W."/>
        </authorList>
    </citation>
    <scope>NUCLEOTIDE SEQUENCE [LARGE SCALE GENOMIC DNA]</scope>
    <source>
        <strain evidence="3">cv. XIE 37</strain>
        <tissue evidence="2">Leaf</tissue>
    </source>
</reference>
<evidence type="ECO:0000313" key="2">
    <source>
        <dbReference type="EMBL" id="KAF5737297.1"/>
    </source>
</evidence>
<dbReference type="InParanoid" id="A0A7J7CT68"/>
<dbReference type="AlphaFoldDB" id="A0A7J7CT68"/>
<protein>
    <recommendedName>
        <fullName evidence="4">DUF599 domain-containing protein</fullName>
    </recommendedName>
</protein>
<evidence type="ECO:0000256" key="1">
    <source>
        <dbReference type="SAM" id="Phobius"/>
    </source>
</evidence>
<organism evidence="2 3">
    <name type="scientific">Tripterygium wilfordii</name>
    <name type="common">Thunder God vine</name>
    <dbReference type="NCBI Taxonomy" id="458696"/>
    <lineage>
        <taxon>Eukaryota</taxon>
        <taxon>Viridiplantae</taxon>
        <taxon>Streptophyta</taxon>
        <taxon>Embryophyta</taxon>
        <taxon>Tracheophyta</taxon>
        <taxon>Spermatophyta</taxon>
        <taxon>Magnoliopsida</taxon>
        <taxon>eudicotyledons</taxon>
        <taxon>Gunneridae</taxon>
        <taxon>Pentapetalae</taxon>
        <taxon>rosids</taxon>
        <taxon>fabids</taxon>
        <taxon>Celastrales</taxon>
        <taxon>Celastraceae</taxon>
        <taxon>Tripterygium</taxon>
    </lineage>
</organism>
<comment type="caution">
    <text evidence="2">The sequence shown here is derived from an EMBL/GenBank/DDBJ whole genome shotgun (WGS) entry which is preliminary data.</text>
</comment>
<evidence type="ECO:0008006" key="4">
    <source>
        <dbReference type="Google" id="ProtNLM"/>
    </source>
</evidence>
<gene>
    <name evidence="2" type="ORF">HS088_TW13G00176</name>
</gene>
<dbReference type="InterPro" id="IPR006747">
    <property type="entry name" value="DUF599"/>
</dbReference>
<dbReference type="PANTHER" id="PTHR31881:SF11">
    <property type="entry name" value="PROTEIN, PUTATIVE-RELATED"/>
    <property type="match status" value="1"/>
</dbReference>
<sequence>MATVIGYLDSVLPPMSLFLMIGYHAYLWQCFKHRQSQTTLGIDALMRNSWFSHLDITQANDKKGMLAVQSLRNTLMATILTATVAILINGALAALTNNSYTQDHLFKSPLFGSRSGTIYVLKFGSASICVLLSFLCSSMAVRYLIDASFLINALGEFSSVADAQLVLERGFMLATVGNRMLCVAFPMVIWLFGPIPMAMSTVALVWGLHELDFAPKLAICDVKKLDCEL</sequence>
<evidence type="ECO:0000313" key="3">
    <source>
        <dbReference type="Proteomes" id="UP000593562"/>
    </source>
</evidence>
<accession>A0A7J7CT68</accession>
<proteinExistence type="predicted"/>
<dbReference type="Pfam" id="PF04654">
    <property type="entry name" value="DUF599"/>
    <property type="match status" value="1"/>
</dbReference>
<feature type="transmembrane region" description="Helical" evidence="1">
    <location>
        <begin position="116"/>
        <end position="136"/>
    </location>
</feature>
<keyword evidence="1" id="KW-0472">Membrane</keyword>
<dbReference type="PANTHER" id="PTHR31881">
    <property type="match status" value="1"/>
</dbReference>
<dbReference type="EMBL" id="JAAARO010000013">
    <property type="protein sequence ID" value="KAF5737297.1"/>
    <property type="molecule type" value="Genomic_DNA"/>
</dbReference>
<feature type="transmembrane region" description="Helical" evidence="1">
    <location>
        <begin position="12"/>
        <end position="31"/>
    </location>
</feature>
<keyword evidence="1" id="KW-0812">Transmembrane</keyword>